<dbReference type="PANTHER" id="PTHR47892">
    <property type="entry name" value="UNIVERSAL STRESS PROTEIN E"/>
    <property type="match status" value="1"/>
</dbReference>
<comment type="caution">
    <text evidence="6">The sequence shown here is derived from an EMBL/GenBank/DDBJ whole genome shotgun (WGS) entry which is preliminary data.</text>
</comment>
<dbReference type="Proteomes" id="UP000284021">
    <property type="component" value="Unassembled WGS sequence"/>
</dbReference>
<reference evidence="6 7" key="1">
    <citation type="submission" date="2018-09" db="EMBL/GenBank/DDBJ databases">
        <authorList>
            <person name="Zhu H."/>
        </authorList>
    </citation>
    <scope>NUCLEOTIDE SEQUENCE [LARGE SCALE GENOMIC DNA]</scope>
    <source>
        <strain evidence="6 7">K1S02-6</strain>
    </source>
</reference>
<organism evidence="6 7">
    <name type="scientific">Pseudomonas cavernicola</name>
    <dbReference type="NCBI Taxonomy" id="2320866"/>
    <lineage>
        <taxon>Bacteria</taxon>
        <taxon>Pseudomonadati</taxon>
        <taxon>Pseudomonadota</taxon>
        <taxon>Gammaproteobacteria</taxon>
        <taxon>Pseudomonadales</taxon>
        <taxon>Pseudomonadaceae</taxon>
        <taxon>Pseudomonas</taxon>
    </lineage>
</organism>
<dbReference type="RefSeq" id="WP_119956419.1">
    <property type="nucleotide sequence ID" value="NZ_QYUR01000008.1"/>
</dbReference>
<dbReference type="EMBL" id="QYUR01000008">
    <property type="protein sequence ID" value="RJG08609.1"/>
    <property type="molecule type" value="Genomic_DNA"/>
</dbReference>
<comment type="similarity">
    <text evidence="2">Belongs to the universal stress protein A family.</text>
</comment>
<keyword evidence="7" id="KW-1185">Reference proteome</keyword>
<evidence type="ECO:0000313" key="6">
    <source>
        <dbReference type="EMBL" id="RJG08609.1"/>
    </source>
</evidence>
<dbReference type="InterPro" id="IPR006016">
    <property type="entry name" value="UspA"/>
</dbReference>
<comment type="function">
    <text evidence="4">Required for resistance to DNA-damaging agents.</text>
</comment>
<keyword evidence="3" id="KW-0963">Cytoplasm</keyword>
<dbReference type="AlphaFoldDB" id="A0A418X813"/>
<evidence type="ECO:0000256" key="1">
    <source>
        <dbReference type="ARBA" id="ARBA00004496"/>
    </source>
</evidence>
<dbReference type="PANTHER" id="PTHR47892:SF1">
    <property type="entry name" value="UNIVERSAL STRESS PROTEIN E"/>
    <property type="match status" value="1"/>
</dbReference>
<evidence type="ECO:0000256" key="3">
    <source>
        <dbReference type="ARBA" id="ARBA00022490"/>
    </source>
</evidence>
<evidence type="ECO:0000256" key="4">
    <source>
        <dbReference type="ARBA" id="ARBA00037131"/>
    </source>
</evidence>
<sequence>MQRIRRILVVLNPEQSDGLALRRAKHIANAIHADLHLLFCDHRHDHTPFIRRLSEALKGEGFRVTTQQANCDHLHPTDAILTAQQTNACDLVIKQHYPDNPLTKNLLTPEDWKLLRHCPVPVLMAKTNRPWNGGLVLAAMDVDNHEGEHRDLQGSIIVHAVDLAALIHGSVHVVCAYPQVFFSSADPSRLMPAGNAAHYLEACSWFQNEYELHDHQLHVAEGPAKAVIPQMAHELAAVICVIGTVARKGLPSMLIGNTAEALLDRVESDVLVLKPHDSDVHLLEPYEEHLPAMEKPQRNP</sequence>
<accession>A0A418X813</accession>
<evidence type="ECO:0000259" key="5">
    <source>
        <dbReference type="Pfam" id="PF00582"/>
    </source>
</evidence>
<protein>
    <submittedName>
        <fullName evidence="6">Universal stress protein UspA</fullName>
    </submittedName>
</protein>
<name>A0A418X813_9PSED</name>
<dbReference type="OrthoDB" id="239260at2"/>
<dbReference type="SUPFAM" id="SSF52402">
    <property type="entry name" value="Adenine nucleotide alpha hydrolases-like"/>
    <property type="match status" value="2"/>
</dbReference>
<evidence type="ECO:0000256" key="2">
    <source>
        <dbReference type="ARBA" id="ARBA00008791"/>
    </source>
</evidence>
<gene>
    <name evidence="6" type="ORF">D3879_22115</name>
</gene>
<feature type="domain" description="UspA" evidence="5">
    <location>
        <begin position="158"/>
        <end position="274"/>
    </location>
</feature>
<proteinExistence type="inferred from homology"/>
<dbReference type="Pfam" id="PF00582">
    <property type="entry name" value="Usp"/>
    <property type="match status" value="2"/>
</dbReference>
<comment type="subcellular location">
    <subcellularLocation>
        <location evidence="1">Cytoplasm</location>
    </subcellularLocation>
</comment>
<feature type="domain" description="UspA" evidence="5">
    <location>
        <begin position="4"/>
        <end position="126"/>
    </location>
</feature>
<evidence type="ECO:0000313" key="7">
    <source>
        <dbReference type="Proteomes" id="UP000284021"/>
    </source>
</evidence>
<dbReference type="GO" id="GO:0005737">
    <property type="term" value="C:cytoplasm"/>
    <property type="evidence" value="ECO:0007669"/>
    <property type="project" value="UniProtKB-SubCell"/>
</dbReference>
<dbReference type="Gene3D" id="3.40.50.12370">
    <property type="match status" value="1"/>
</dbReference>